<dbReference type="RefSeq" id="XP_016210690.1">
    <property type="nucleotide sequence ID" value="XM_016361364.1"/>
</dbReference>
<evidence type="ECO:0000256" key="4">
    <source>
        <dbReference type="ARBA" id="ARBA00022833"/>
    </source>
</evidence>
<feature type="short sequence motif" description="GXSXG" evidence="7">
    <location>
        <begin position="533"/>
        <end position="537"/>
    </location>
</feature>
<dbReference type="OrthoDB" id="194358at2759"/>
<dbReference type="PANTHER" id="PTHR24185">
    <property type="entry name" value="CALCIUM-INDEPENDENT PHOSPHOLIPASE A2-GAMMA"/>
    <property type="match status" value="1"/>
</dbReference>
<sequence>MDGRSPWIIVSRKHGPALRINESIYSSFQSSHIRSEDALWPSLITLIGRSEKSKVLRELLGGGTDYQIVGHGDVHLFRDEHEKDSKNLNLWADCELFSYTSSQWDVAAPQRGPNAFRTARCTAPGKGIRDFASQVTARLLAPFSNVLCIFAADFHGIRASGHIIADLIRAHGEHDLASKPHVVVVLNVLPSAMDVTDLTRKLRGFVKSSLADSAPGGQVSDTDIDQHWRSLSVLPVNSKTNVIGRAEVIGERLRVLNKDAQASRYLCHEMLNYSHFQALFGSAAEHLCEDRSSPFSFLAHSRSHGFTTSQLASHAQTLLSLMPSEAWLWQLACPLLASALLLASYPPGSHKFSPQKVFKQLYEAPLQEAIRGYSPHVVVHDKFLREIEAEMTSLFHTLPKNANSAAKIHSSRLASLQGLLKNLKPQNLCLCCSMRKPEKVLECFHAYCDTCIQTFGLCTNHDTNTYQLPRCLLCENARSTSFRFIPPTAGVRVLGLDGGGVRGIIPLTILRGLEADLAYLGCPLQDHFDFVAGTSSGGLAAIGMFLMQWSASSCLEKFYALAHETFGKGKNGPLIISRLQSLFVAYINDYQYKSLAIEAAFQSAFGPPPKMFNPLSTDTKVAVIAAPVRGKTTSVLCNYNGEERPDDIGYNVLRSCQREHDVTIDEAARCTTAAPGFFKPQLLKHFGTFQDGALHHNNPTKIALWEQQYIWPEKTGLQPDFVLSIGTGCAAKQDVIKTGPFSPAKDRFLSRIFEAFNWNIDAERAWRDIINFTPSSFHSRYHRINLAMETEEPRIDDIATIDALKEQTEKEILGGPEISSFKENLIAAMFYFRLTEVAVDNDCYNCRGYIACRMEFSKAGRQALHRAIFDAGSYFLVNGTPVPCLKSKPVNKPFRRSISFSVDDLDDNLYISLHRLGVSTSQLSGLPRSVRSLAEAQGLFAKFGRSDHRITHSRMSRLPQKRSFRKFE</sequence>
<dbReference type="VEuPathDB" id="FungiDB:PV09_07583"/>
<dbReference type="PANTHER" id="PTHR24185:SF1">
    <property type="entry name" value="CALCIUM-INDEPENDENT PHOSPHOLIPASE A2-GAMMA"/>
    <property type="match status" value="1"/>
</dbReference>
<evidence type="ECO:0000259" key="8">
    <source>
        <dbReference type="PROSITE" id="PS51635"/>
    </source>
</evidence>
<keyword evidence="10" id="KW-1185">Reference proteome</keyword>
<feature type="active site" description="Proton acceptor" evidence="7">
    <location>
        <position position="691"/>
    </location>
</feature>
<feature type="active site" description="Nucleophile" evidence="7">
    <location>
        <position position="535"/>
    </location>
</feature>
<gene>
    <name evidence="9" type="ORF">PV09_07583</name>
</gene>
<dbReference type="PROSITE" id="PS00518">
    <property type="entry name" value="ZF_RING_1"/>
    <property type="match status" value="1"/>
</dbReference>
<dbReference type="GO" id="GO:0016042">
    <property type="term" value="P:lipid catabolic process"/>
    <property type="evidence" value="ECO:0007669"/>
    <property type="project" value="UniProtKB-UniRule"/>
</dbReference>
<dbReference type="Gene3D" id="3.40.1090.10">
    <property type="entry name" value="Cytosolic phospholipase A2 catalytic domain"/>
    <property type="match status" value="1"/>
</dbReference>
<accession>A0A0D2A355</accession>
<dbReference type="GO" id="GO:0016020">
    <property type="term" value="C:membrane"/>
    <property type="evidence" value="ECO:0007669"/>
    <property type="project" value="TreeGrafter"/>
</dbReference>
<feature type="short sequence motif" description="GXGXXG" evidence="7">
    <location>
        <begin position="498"/>
        <end position="503"/>
    </location>
</feature>
<dbReference type="AlphaFoldDB" id="A0A0D2A355"/>
<dbReference type="GO" id="GO:0046486">
    <property type="term" value="P:glycerolipid metabolic process"/>
    <property type="evidence" value="ECO:0007669"/>
    <property type="project" value="UniProtKB-ARBA"/>
</dbReference>
<dbReference type="GO" id="GO:0008270">
    <property type="term" value="F:zinc ion binding"/>
    <property type="evidence" value="ECO:0007669"/>
    <property type="project" value="UniProtKB-KW"/>
</dbReference>
<dbReference type="SUPFAM" id="SSF52151">
    <property type="entry name" value="FabD/lysophospholipase-like"/>
    <property type="match status" value="1"/>
</dbReference>
<dbReference type="EMBL" id="KN847559">
    <property type="protein sequence ID" value="KIW00821.1"/>
    <property type="molecule type" value="Genomic_DNA"/>
</dbReference>
<protein>
    <recommendedName>
        <fullName evidence="8">PNPLA domain-containing protein</fullName>
    </recommendedName>
</protein>
<organism evidence="9 10">
    <name type="scientific">Verruconis gallopava</name>
    <dbReference type="NCBI Taxonomy" id="253628"/>
    <lineage>
        <taxon>Eukaryota</taxon>
        <taxon>Fungi</taxon>
        <taxon>Dikarya</taxon>
        <taxon>Ascomycota</taxon>
        <taxon>Pezizomycotina</taxon>
        <taxon>Dothideomycetes</taxon>
        <taxon>Pleosporomycetidae</taxon>
        <taxon>Venturiales</taxon>
        <taxon>Sympoventuriaceae</taxon>
        <taxon>Verruconis</taxon>
    </lineage>
</organism>
<dbReference type="CDD" id="cd07199">
    <property type="entry name" value="Pat17_PNPLA8_PNPLA9_like"/>
    <property type="match status" value="1"/>
</dbReference>
<evidence type="ECO:0000256" key="5">
    <source>
        <dbReference type="ARBA" id="ARBA00022963"/>
    </source>
</evidence>
<keyword evidence="4" id="KW-0862">Zinc</keyword>
<keyword evidence="6 7" id="KW-0443">Lipid metabolism</keyword>
<dbReference type="Proteomes" id="UP000053259">
    <property type="component" value="Unassembled WGS sequence"/>
</dbReference>
<evidence type="ECO:0000313" key="10">
    <source>
        <dbReference type="Proteomes" id="UP000053259"/>
    </source>
</evidence>
<evidence type="ECO:0000256" key="2">
    <source>
        <dbReference type="ARBA" id="ARBA00022771"/>
    </source>
</evidence>
<dbReference type="GO" id="GO:0019369">
    <property type="term" value="P:arachidonate metabolic process"/>
    <property type="evidence" value="ECO:0007669"/>
    <property type="project" value="TreeGrafter"/>
</dbReference>
<evidence type="ECO:0000256" key="6">
    <source>
        <dbReference type="ARBA" id="ARBA00023098"/>
    </source>
</evidence>
<proteinExistence type="predicted"/>
<dbReference type="InterPro" id="IPR016035">
    <property type="entry name" value="Acyl_Trfase/lysoPLipase"/>
</dbReference>
<evidence type="ECO:0000256" key="1">
    <source>
        <dbReference type="ARBA" id="ARBA00022723"/>
    </source>
</evidence>
<evidence type="ECO:0000256" key="3">
    <source>
        <dbReference type="ARBA" id="ARBA00022801"/>
    </source>
</evidence>
<evidence type="ECO:0000313" key="9">
    <source>
        <dbReference type="EMBL" id="KIW00820.1"/>
    </source>
</evidence>
<dbReference type="GO" id="GO:0047499">
    <property type="term" value="F:calcium-independent phospholipase A2 activity"/>
    <property type="evidence" value="ECO:0007669"/>
    <property type="project" value="TreeGrafter"/>
</dbReference>
<feature type="short sequence motif" description="DGA/G" evidence="7">
    <location>
        <begin position="691"/>
        <end position="693"/>
    </location>
</feature>
<dbReference type="RefSeq" id="XP_016210689.1">
    <property type="nucleotide sequence ID" value="XM_016361363.1"/>
</dbReference>
<dbReference type="GeneID" id="27315556"/>
<keyword evidence="1" id="KW-0479">Metal-binding</keyword>
<dbReference type="InterPro" id="IPR017907">
    <property type="entry name" value="Znf_RING_CS"/>
</dbReference>
<evidence type="ECO:0000256" key="7">
    <source>
        <dbReference type="PROSITE-ProRule" id="PRU01161"/>
    </source>
</evidence>
<dbReference type="PROSITE" id="PS51635">
    <property type="entry name" value="PNPLA"/>
    <property type="match status" value="1"/>
</dbReference>
<dbReference type="Pfam" id="PF01734">
    <property type="entry name" value="Patatin"/>
    <property type="match status" value="1"/>
</dbReference>
<dbReference type="EMBL" id="KN847559">
    <property type="protein sequence ID" value="KIW00820.1"/>
    <property type="molecule type" value="Genomic_DNA"/>
</dbReference>
<keyword evidence="5 7" id="KW-0442">Lipid degradation</keyword>
<dbReference type="STRING" id="253628.A0A0D2A355"/>
<dbReference type="HOGENOM" id="CLU_003059_1_1_1"/>
<reference evidence="9 10" key="1">
    <citation type="submission" date="2015-01" db="EMBL/GenBank/DDBJ databases">
        <title>The Genome Sequence of Ochroconis gallopava CBS43764.</title>
        <authorList>
            <consortium name="The Broad Institute Genomics Platform"/>
            <person name="Cuomo C."/>
            <person name="de Hoog S."/>
            <person name="Gorbushina A."/>
            <person name="Stielow B."/>
            <person name="Teixiera M."/>
            <person name="Abouelleil A."/>
            <person name="Chapman S.B."/>
            <person name="Priest M."/>
            <person name="Young S.K."/>
            <person name="Wortman J."/>
            <person name="Nusbaum C."/>
            <person name="Birren B."/>
        </authorList>
    </citation>
    <scope>NUCLEOTIDE SEQUENCE [LARGE SCALE GENOMIC DNA]</scope>
    <source>
        <strain evidence="9 10">CBS 43764</strain>
    </source>
</reference>
<feature type="domain" description="PNPLA" evidence="8">
    <location>
        <begin position="494"/>
        <end position="704"/>
    </location>
</feature>
<keyword evidence="2" id="KW-0863">Zinc-finger</keyword>
<name>A0A0D2A355_9PEZI</name>
<keyword evidence="3 7" id="KW-0378">Hydrolase</keyword>
<dbReference type="InterPro" id="IPR002641">
    <property type="entry name" value="PNPLA_dom"/>
</dbReference>